<dbReference type="Proteomes" id="UP001301731">
    <property type="component" value="Chromosome"/>
</dbReference>
<organism evidence="2 3">
    <name type="scientific">Streptomyces solicathayae</name>
    <dbReference type="NCBI Taxonomy" id="3081768"/>
    <lineage>
        <taxon>Bacteria</taxon>
        <taxon>Bacillati</taxon>
        <taxon>Actinomycetota</taxon>
        <taxon>Actinomycetes</taxon>
        <taxon>Kitasatosporales</taxon>
        <taxon>Streptomycetaceae</taxon>
        <taxon>Streptomyces</taxon>
    </lineage>
</organism>
<gene>
    <name evidence="2" type="ORF">R2D22_25035</name>
</gene>
<dbReference type="RefSeq" id="WP_318106915.1">
    <property type="nucleotide sequence ID" value="NZ_CP137573.1"/>
</dbReference>
<dbReference type="EMBL" id="CP137573">
    <property type="protein sequence ID" value="WOX24468.1"/>
    <property type="molecule type" value="Genomic_DNA"/>
</dbReference>
<sequence>MVTKKSLAASGAALALAGTLLAGSSGSAGAAPRGEVTAAVTCGDLAYLSDPAVATGQTTVKQASGETGTAQIRSGWYNGRQYGWAKASSSAWSSLNIVFEVDVNGDRKADCRYSSPVSSRIYTAAKATHSSSAVAFRACILFSVSNGCDAAATKTGWW</sequence>
<feature type="chain" id="PRO_5046842068" description="Secreted protein" evidence="1">
    <location>
        <begin position="31"/>
        <end position="158"/>
    </location>
</feature>
<reference evidence="2 3" key="1">
    <citation type="submission" date="2023-10" db="EMBL/GenBank/DDBJ databases">
        <title>The genome sequence of Streptomyces sp. HUAS YS2.</title>
        <authorList>
            <person name="Mo P."/>
        </authorList>
    </citation>
    <scope>NUCLEOTIDE SEQUENCE [LARGE SCALE GENOMIC DNA]</scope>
    <source>
        <strain evidence="2 3">HUAS YS2</strain>
    </source>
</reference>
<feature type="signal peptide" evidence="1">
    <location>
        <begin position="1"/>
        <end position="30"/>
    </location>
</feature>
<proteinExistence type="predicted"/>
<evidence type="ECO:0008006" key="4">
    <source>
        <dbReference type="Google" id="ProtNLM"/>
    </source>
</evidence>
<accession>A0ABZ0LYE5</accession>
<evidence type="ECO:0000313" key="2">
    <source>
        <dbReference type="EMBL" id="WOX24468.1"/>
    </source>
</evidence>
<keyword evidence="1" id="KW-0732">Signal</keyword>
<name>A0ABZ0LYE5_9ACTN</name>
<protein>
    <recommendedName>
        <fullName evidence="4">Secreted protein</fullName>
    </recommendedName>
</protein>
<evidence type="ECO:0000313" key="3">
    <source>
        <dbReference type="Proteomes" id="UP001301731"/>
    </source>
</evidence>
<keyword evidence="3" id="KW-1185">Reference proteome</keyword>
<evidence type="ECO:0000256" key="1">
    <source>
        <dbReference type="SAM" id="SignalP"/>
    </source>
</evidence>